<dbReference type="Proteomes" id="UP000184196">
    <property type="component" value="Unassembled WGS sequence"/>
</dbReference>
<evidence type="ECO:0000259" key="2">
    <source>
        <dbReference type="PROSITE" id="PS50006"/>
    </source>
</evidence>
<dbReference type="InterPro" id="IPR008984">
    <property type="entry name" value="SMAD_FHA_dom_sf"/>
</dbReference>
<dbReference type="SUPFAM" id="SSF49879">
    <property type="entry name" value="SMAD/FHA domain"/>
    <property type="match status" value="1"/>
</dbReference>
<dbReference type="EMBL" id="FQUW01000006">
    <property type="protein sequence ID" value="SHE51110.1"/>
    <property type="molecule type" value="Genomic_DNA"/>
</dbReference>
<dbReference type="Pfam" id="PF00498">
    <property type="entry name" value="FHA"/>
    <property type="match status" value="1"/>
</dbReference>
<dbReference type="PANTHER" id="PTHR23308">
    <property type="entry name" value="NUCLEAR INHIBITOR OF PROTEIN PHOSPHATASE-1"/>
    <property type="match status" value="1"/>
</dbReference>
<feature type="domain" description="FHA" evidence="2">
    <location>
        <begin position="93"/>
        <end position="142"/>
    </location>
</feature>
<dbReference type="AlphaFoldDB" id="A0A1M4U397"/>
<keyword evidence="1" id="KW-0472">Membrane</keyword>
<dbReference type="CDD" id="cd00060">
    <property type="entry name" value="FHA"/>
    <property type="match status" value="1"/>
</dbReference>
<dbReference type="PROSITE" id="PS50006">
    <property type="entry name" value="FHA_DOMAIN"/>
    <property type="match status" value="1"/>
</dbReference>
<dbReference type="RefSeq" id="WP_073162794.1">
    <property type="nucleotide sequence ID" value="NZ_FQUW01000006.1"/>
</dbReference>
<dbReference type="OrthoDB" id="9816434at2"/>
<evidence type="ECO:0000313" key="3">
    <source>
        <dbReference type="EMBL" id="SHE51110.1"/>
    </source>
</evidence>
<organism evidence="3 4">
    <name type="scientific">Desulfofundulus australicus DSM 11792</name>
    <dbReference type="NCBI Taxonomy" id="1121425"/>
    <lineage>
        <taxon>Bacteria</taxon>
        <taxon>Bacillati</taxon>
        <taxon>Bacillota</taxon>
        <taxon>Clostridia</taxon>
        <taxon>Eubacteriales</taxon>
        <taxon>Peptococcaceae</taxon>
        <taxon>Desulfofundulus</taxon>
    </lineage>
</organism>
<accession>A0A1M4U397</accession>
<sequence>MAGILLTILRYLFLFLLYAFLFVVVRYMFRGLHKEHSFITVPDTFGEGGARETNILPGSRDKSVPKAGARLVVLASPNSRLGKGTSFYLGEKVTLGRGEHNDVVIPDPFSSHEHAVIYMHGHQYWVQDLGSLNGTYLNEVRLDRPTVLADGDCLRIGNVTFQFVRWAYEVESGQ</sequence>
<reference evidence="4" key="1">
    <citation type="submission" date="2016-11" db="EMBL/GenBank/DDBJ databases">
        <authorList>
            <person name="Varghese N."/>
            <person name="Submissions S."/>
        </authorList>
    </citation>
    <scope>NUCLEOTIDE SEQUENCE [LARGE SCALE GENOMIC DNA]</scope>
    <source>
        <strain evidence="4">DSM 11792</strain>
    </source>
</reference>
<name>A0A1M4U397_9FIRM</name>
<keyword evidence="4" id="KW-1185">Reference proteome</keyword>
<evidence type="ECO:0000256" key="1">
    <source>
        <dbReference type="SAM" id="Phobius"/>
    </source>
</evidence>
<dbReference type="InterPro" id="IPR050923">
    <property type="entry name" value="Cell_Proc_Reg/RNA_Proc"/>
</dbReference>
<evidence type="ECO:0000313" key="4">
    <source>
        <dbReference type="Proteomes" id="UP000184196"/>
    </source>
</evidence>
<gene>
    <name evidence="3" type="ORF">SAMN02745218_00387</name>
</gene>
<keyword evidence="1" id="KW-1133">Transmembrane helix</keyword>
<protein>
    <submittedName>
        <fullName evidence="3">Forkhead associated (FHA) domain, binds pSer, pThr, pTyr</fullName>
    </submittedName>
</protein>
<keyword evidence="1" id="KW-0812">Transmembrane</keyword>
<dbReference type="InterPro" id="IPR000253">
    <property type="entry name" value="FHA_dom"/>
</dbReference>
<proteinExistence type="predicted"/>
<dbReference type="SMART" id="SM00240">
    <property type="entry name" value="FHA"/>
    <property type="match status" value="1"/>
</dbReference>
<feature type="transmembrane region" description="Helical" evidence="1">
    <location>
        <begin position="12"/>
        <end position="29"/>
    </location>
</feature>
<dbReference type="Gene3D" id="2.60.200.20">
    <property type="match status" value="1"/>
</dbReference>